<evidence type="ECO:0000259" key="7">
    <source>
        <dbReference type="PROSITE" id="PS50110"/>
    </source>
</evidence>
<evidence type="ECO:0000256" key="1">
    <source>
        <dbReference type="ARBA" id="ARBA00022553"/>
    </source>
</evidence>
<dbReference type="PRINTS" id="PR00038">
    <property type="entry name" value="HTHLUXR"/>
</dbReference>
<keyword evidence="3" id="KW-0238">DNA-binding</keyword>
<evidence type="ECO:0000256" key="3">
    <source>
        <dbReference type="ARBA" id="ARBA00023125"/>
    </source>
</evidence>
<dbReference type="InterPro" id="IPR016032">
    <property type="entry name" value="Sig_transdc_resp-reg_C-effctor"/>
</dbReference>
<dbReference type="CDD" id="cd17535">
    <property type="entry name" value="REC_NarL-like"/>
    <property type="match status" value="1"/>
</dbReference>
<proteinExistence type="predicted"/>
<comment type="caution">
    <text evidence="8">The sequence shown here is derived from an EMBL/GenBank/DDBJ whole genome shotgun (WGS) entry which is preliminary data.</text>
</comment>
<keyword evidence="9" id="KW-1185">Reference proteome</keyword>
<keyword evidence="2" id="KW-0805">Transcription regulation</keyword>
<evidence type="ECO:0000256" key="2">
    <source>
        <dbReference type="ARBA" id="ARBA00023015"/>
    </source>
</evidence>
<keyword evidence="1 5" id="KW-0597">Phosphoprotein</keyword>
<dbReference type="Proteomes" id="UP001501116">
    <property type="component" value="Unassembled WGS sequence"/>
</dbReference>
<dbReference type="PROSITE" id="PS50043">
    <property type="entry name" value="HTH_LUXR_2"/>
    <property type="match status" value="1"/>
</dbReference>
<dbReference type="Pfam" id="PF00072">
    <property type="entry name" value="Response_reg"/>
    <property type="match status" value="1"/>
</dbReference>
<dbReference type="InterPro" id="IPR000792">
    <property type="entry name" value="Tscrpt_reg_LuxR_C"/>
</dbReference>
<dbReference type="PROSITE" id="PS00622">
    <property type="entry name" value="HTH_LUXR_1"/>
    <property type="match status" value="1"/>
</dbReference>
<dbReference type="InterPro" id="IPR058245">
    <property type="entry name" value="NreC/VraR/RcsB-like_REC"/>
</dbReference>
<dbReference type="Pfam" id="PF00196">
    <property type="entry name" value="GerE"/>
    <property type="match status" value="1"/>
</dbReference>
<accession>A0ABP5E2Q0</accession>
<dbReference type="PANTHER" id="PTHR43214">
    <property type="entry name" value="TWO-COMPONENT RESPONSE REGULATOR"/>
    <property type="match status" value="1"/>
</dbReference>
<evidence type="ECO:0000313" key="9">
    <source>
        <dbReference type="Proteomes" id="UP001501116"/>
    </source>
</evidence>
<organism evidence="8 9">
    <name type="scientific">Amycolatopsis minnesotensis</name>
    <dbReference type="NCBI Taxonomy" id="337894"/>
    <lineage>
        <taxon>Bacteria</taxon>
        <taxon>Bacillati</taxon>
        <taxon>Actinomycetota</taxon>
        <taxon>Actinomycetes</taxon>
        <taxon>Pseudonocardiales</taxon>
        <taxon>Pseudonocardiaceae</taxon>
        <taxon>Amycolatopsis</taxon>
    </lineage>
</organism>
<dbReference type="InterPro" id="IPR039420">
    <property type="entry name" value="WalR-like"/>
</dbReference>
<feature type="domain" description="HTH luxR-type" evidence="6">
    <location>
        <begin position="149"/>
        <end position="214"/>
    </location>
</feature>
<dbReference type="EMBL" id="BAAANN010000055">
    <property type="protein sequence ID" value="GAA1990519.1"/>
    <property type="molecule type" value="Genomic_DNA"/>
</dbReference>
<protein>
    <submittedName>
        <fullName evidence="8">Response regulator transcription factor</fullName>
    </submittedName>
</protein>
<evidence type="ECO:0000313" key="8">
    <source>
        <dbReference type="EMBL" id="GAA1990519.1"/>
    </source>
</evidence>
<dbReference type="CDD" id="cd06170">
    <property type="entry name" value="LuxR_C_like"/>
    <property type="match status" value="1"/>
</dbReference>
<name>A0ABP5E2Q0_9PSEU</name>
<evidence type="ECO:0000256" key="5">
    <source>
        <dbReference type="PROSITE-ProRule" id="PRU00169"/>
    </source>
</evidence>
<dbReference type="SMART" id="SM00421">
    <property type="entry name" value="HTH_LUXR"/>
    <property type="match status" value="1"/>
</dbReference>
<dbReference type="Gene3D" id="3.40.50.2300">
    <property type="match status" value="1"/>
</dbReference>
<sequence>MNEEGMLRVLVVDDHPLFRFGVCTILAGETSIDVVGEAANGEGAISATAALAPDVVVMDLNLPDLSGADATKQIVATHPGTGVLMLTMSDENESVFAAMRAGARGYLLKDAEPDEIVRAVRAVGRREAIFGPDIANLVLGFFTEPQPRAAPAFPELTAREREVLGLIATGSSNTVIASTLCLSPKTVRNHISNVFAKLRVADRAEAIVRARNAGLGD</sequence>
<reference evidence="9" key="1">
    <citation type="journal article" date="2019" name="Int. J. Syst. Evol. Microbiol.">
        <title>The Global Catalogue of Microorganisms (GCM) 10K type strain sequencing project: providing services to taxonomists for standard genome sequencing and annotation.</title>
        <authorList>
            <consortium name="The Broad Institute Genomics Platform"/>
            <consortium name="The Broad Institute Genome Sequencing Center for Infectious Disease"/>
            <person name="Wu L."/>
            <person name="Ma J."/>
        </authorList>
    </citation>
    <scope>NUCLEOTIDE SEQUENCE [LARGE SCALE GENOMIC DNA]</scope>
    <source>
        <strain evidence="9">JCM 14545</strain>
    </source>
</reference>
<dbReference type="InterPro" id="IPR001789">
    <property type="entry name" value="Sig_transdc_resp-reg_receiver"/>
</dbReference>
<dbReference type="PROSITE" id="PS50110">
    <property type="entry name" value="RESPONSE_REGULATORY"/>
    <property type="match status" value="1"/>
</dbReference>
<feature type="modified residue" description="4-aspartylphosphate" evidence="5">
    <location>
        <position position="59"/>
    </location>
</feature>
<dbReference type="SUPFAM" id="SSF52172">
    <property type="entry name" value="CheY-like"/>
    <property type="match status" value="1"/>
</dbReference>
<keyword evidence="4" id="KW-0804">Transcription</keyword>
<dbReference type="RefSeq" id="WP_344431042.1">
    <property type="nucleotide sequence ID" value="NZ_BAAANN010000055.1"/>
</dbReference>
<dbReference type="PANTHER" id="PTHR43214:SF24">
    <property type="entry name" value="TRANSCRIPTIONAL REGULATORY PROTEIN NARL-RELATED"/>
    <property type="match status" value="1"/>
</dbReference>
<gene>
    <name evidence="8" type="ORF">GCM10009754_81160</name>
</gene>
<dbReference type="SMART" id="SM00448">
    <property type="entry name" value="REC"/>
    <property type="match status" value="1"/>
</dbReference>
<dbReference type="SUPFAM" id="SSF46894">
    <property type="entry name" value="C-terminal effector domain of the bipartite response regulators"/>
    <property type="match status" value="1"/>
</dbReference>
<dbReference type="InterPro" id="IPR011006">
    <property type="entry name" value="CheY-like_superfamily"/>
</dbReference>
<feature type="domain" description="Response regulatory" evidence="7">
    <location>
        <begin position="8"/>
        <end position="124"/>
    </location>
</feature>
<evidence type="ECO:0000256" key="4">
    <source>
        <dbReference type="ARBA" id="ARBA00023163"/>
    </source>
</evidence>
<evidence type="ECO:0000259" key="6">
    <source>
        <dbReference type="PROSITE" id="PS50043"/>
    </source>
</evidence>